<sequence>AKFAKKRYGGFRAGRMSFASRVLLLLLLSSMVSTVTSQRLCGRRLTEALSVVCDHKYHRPTREQLNTVRSRSSGIATKCCRNRCPYEELSRVEKEATLEEAKAHKEKQLKQEEASKKPVVKRVGLGDALTMLAKRPKMSVLDKSNLDWKSFKQLLSTHLRASSDLRAFRMTLPEAEREP</sequence>
<proteinExistence type="predicted"/>
<dbReference type="OrthoDB" id="445677at2759"/>
<dbReference type="Pfam" id="PF07572">
    <property type="entry name" value="BCNT"/>
    <property type="match status" value="1"/>
</dbReference>
<dbReference type="Gene3D" id="1.10.100.10">
    <property type="entry name" value="Insulin-like"/>
    <property type="match status" value="1"/>
</dbReference>
<reference evidence="1" key="2">
    <citation type="submission" date="2022-06" db="UniProtKB">
        <authorList>
            <consortium name="EnsemblMetazoa"/>
        </authorList>
    </citation>
    <scope>IDENTIFICATION</scope>
    <source>
        <strain evidence="1">PS312</strain>
    </source>
</reference>
<dbReference type="InterPro" id="IPR036438">
    <property type="entry name" value="Insulin-like_sf"/>
</dbReference>
<name>A0A2A6C883_PRIPA</name>
<keyword evidence="2" id="KW-1185">Reference proteome</keyword>
<evidence type="ECO:0000313" key="2">
    <source>
        <dbReference type="Proteomes" id="UP000005239"/>
    </source>
</evidence>
<dbReference type="GO" id="GO:0005179">
    <property type="term" value="F:hormone activity"/>
    <property type="evidence" value="ECO:0007669"/>
    <property type="project" value="InterPro"/>
</dbReference>
<organism evidence="1 2">
    <name type="scientific">Pristionchus pacificus</name>
    <name type="common">Parasitic nematode worm</name>
    <dbReference type="NCBI Taxonomy" id="54126"/>
    <lineage>
        <taxon>Eukaryota</taxon>
        <taxon>Metazoa</taxon>
        <taxon>Ecdysozoa</taxon>
        <taxon>Nematoda</taxon>
        <taxon>Chromadorea</taxon>
        <taxon>Rhabditida</taxon>
        <taxon>Rhabditina</taxon>
        <taxon>Diplogasteromorpha</taxon>
        <taxon>Diplogasteroidea</taxon>
        <taxon>Neodiplogasteridae</taxon>
        <taxon>Pristionchus</taxon>
    </lineage>
</organism>
<accession>A0A2A6C883</accession>
<evidence type="ECO:0000313" key="1">
    <source>
        <dbReference type="EnsemblMetazoa" id="PPA35044.1"/>
    </source>
</evidence>
<accession>A0A8R1YTG3</accession>
<protein>
    <submittedName>
        <fullName evidence="1">IlGF domain-containing protein</fullName>
    </submittedName>
</protein>
<dbReference type="AlphaFoldDB" id="A0A2A6C883"/>
<dbReference type="CDD" id="cd04366">
    <property type="entry name" value="IlGF_insulin_bombyxin_like"/>
    <property type="match status" value="1"/>
</dbReference>
<gene>
    <name evidence="1" type="primary">WBGene00273413</name>
</gene>
<dbReference type="InterPro" id="IPR011421">
    <property type="entry name" value="BCNT-C"/>
</dbReference>
<dbReference type="InterPro" id="IPR016179">
    <property type="entry name" value="Insulin-like"/>
</dbReference>
<reference evidence="2" key="1">
    <citation type="journal article" date="2008" name="Nat. Genet.">
        <title>The Pristionchus pacificus genome provides a unique perspective on nematode lifestyle and parasitism.</title>
        <authorList>
            <person name="Dieterich C."/>
            <person name="Clifton S.W."/>
            <person name="Schuster L.N."/>
            <person name="Chinwalla A."/>
            <person name="Delehaunty K."/>
            <person name="Dinkelacker I."/>
            <person name="Fulton L."/>
            <person name="Fulton R."/>
            <person name="Godfrey J."/>
            <person name="Minx P."/>
            <person name="Mitreva M."/>
            <person name="Roeseler W."/>
            <person name="Tian H."/>
            <person name="Witte H."/>
            <person name="Yang S.P."/>
            <person name="Wilson R.K."/>
            <person name="Sommer R.J."/>
        </authorList>
    </citation>
    <scope>NUCLEOTIDE SEQUENCE [LARGE SCALE GENOMIC DNA]</scope>
    <source>
        <strain evidence="2">PS312</strain>
    </source>
</reference>
<dbReference type="EnsemblMetazoa" id="PPA35044.1">
    <property type="protein sequence ID" value="PPA35044.1"/>
    <property type="gene ID" value="WBGene00273413"/>
</dbReference>
<dbReference type="Proteomes" id="UP000005239">
    <property type="component" value="Unassembled WGS sequence"/>
</dbReference>
<dbReference type="GO" id="GO:0005576">
    <property type="term" value="C:extracellular region"/>
    <property type="evidence" value="ECO:0007669"/>
    <property type="project" value="InterPro"/>
</dbReference>
<dbReference type="SUPFAM" id="SSF56994">
    <property type="entry name" value="Insulin-like"/>
    <property type="match status" value="1"/>
</dbReference>
<dbReference type="SMART" id="SM00078">
    <property type="entry name" value="IlGF"/>
    <property type="match status" value="1"/>
</dbReference>